<organism evidence="8 9">
    <name type="scientific">Crystallibacter crystallopoietes</name>
    <dbReference type="NCBI Taxonomy" id="37928"/>
    <lineage>
        <taxon>Bacteria</taxon>
        <taxon>Bacillati</taxon>
        <taxon>Actinomycetota</taxon>
        <taxon>Actinomycetes</taxon>
        <taxon>Micrococcales</taxon>
        <taxon>Micrococcaceae</taxon>
        <taxon>Crystallibacter</taxon>
    </lineage>
</organism>
<dbReference type="GO" id="GO:0004222">
    <property type="term" value="F:metalloendopeptidase activity"/>
    <property type="evidence" value="ECO:0007669"/>
    <property type="project" value="InterPro"/>
</dbReference>
<dbReference type="AlphaFoldDB" id="A0A1H0ZEL9"/>
<keyword evidence="1" id="KW-0645">Protease</keyword>
<evidence type="ECO:0000259" key="7">
    <source>
        <dbReference type="Pfam" id="PF00413"/>
    </source>
</evidence>
<dbReference type="GO" id="GO:0008270">
    <property type="term" value="F:zinc ion binding"/>
    <property type="evidence" value="ECO:0007669"/>
    <property type="project" value="InterPro"/>
</dbReference>
<feature type="region of interest" description="Disordered" evidence="5">
    <location>
        <begin position="1"/>
        <end position="84"/>
    </location>
</feature>
<dbReference type="GO" id="GO:0031012">
    <property type="term" value="C:extracellular matrix"/>
    <property type="evidence" value="ECO:0007669"/>
    <property type="project" value="InterPro"/>
</dbReference>
<evidence type="ECO:0000256" key="5">
    <source>
        <dbReference type="SAM" id="MobiDB-lite"/>
    </source>
</evidence>
<dbReference type="InterPro" id="IPR024079">
    <property type="entry name" value="MetalloPept_cat_dom_sf"/>
</dbReference>
<evidence type="ECO:0000256" key="3">
    <source>
        <dbReference type="ARBA" id="ARBA00022801"/>
    </source>
</evidence>
<dbReference type="Gene3D" id="3.40.390.10">
    <property type="entry name" value="Collagenase (Catalytic Domain)"/>
    <property type="match status" value="1"/>
</dbReference>
<dbReference type="OrthoDB" id="4297752at2"/>
<dbReference type="PRINTS" id="PR00138">
    <property type="entry name" value="MATRIXIN"/>
</dbReference>
<name>A0A1H0ZEL9_9MICC</name>
<accession>A0A1H0ZEL9</accession>
<dbReference type="InterPro" id="IPR021190">
    <property type="entry name" value="Pept_M10A"/>
</dbReference>
<keyword evidence="9" id="KW-1185">Reference proteome</keyword>
<gene>
    <name evidence="8" type="ORF">SAMN04489742_0307</name>
</gene>
<dbReference type="RefSeq" id="WP_083339490.1">
    <property type="nucleotide sequence ID" value="NZ_CP018863.1"/>
</dbReference>
<sequence>MPYSRGDGPYPPPAENISRRITGTPEGLRSSASGRIPQWARDEALGQGPAPAGWRTPPAPAASPVSTRTRRRARRRRNHGGIPRNRRYPLWLTTAVSITVVGALLLAPAMGSRVLNALPGFLAAAEMPPSGVEAADAPLGTPPAATGSDQYRFLEFDGLDQPFVAFDPCRPIHYVVRAEGAPAGGAEMIEEAVGIVSAASGLQFINDGATTEAPQSRRPKYQPDRYGERWAPVLIAWSTPADNPDLDGDTIGLGGSSPVGLEGETMVYVTGQVELDGPQMREVLQYPGGWEGARSVVVHELGHVLGLDHVDDPGQLMYAGGNSQTQLGDGDRAGLALLGQGECVPEL</sequence>
<dbReference type="GO" id="GO:0006508">
    <property type="term" value="P:proteolysis"/>
    <property type="evidence" value="ECO:0007669"/>
    <property type="project" value="UniProtKB-KW"/>
</dbReference>
<feature type="compositionally biased region" description="Basic residues" evidence="5">
    <location>
        <begin position="68"/>
        <end position="84"/>
    </location>
</feature>
<reference evidence="8 9" key="1">
    <citation type="submission" date="2016-10" db="EMBL/GenBank/DDBJ databases">
        <authorList>
            <person name="de Groot N.N."/>
        </authorList>
    </citation>
    <scope>NUCLEOTIDE SEQUENCE [LARGE SCALE GENOMIC DNA]</scope>
    <source>
        <strain evidence="8 9">DSM 20117</strain>
    </source>
</reference>
<proteinExistence type="predicted"/>
<evidence type="ECO:0000256" key="1">
    <source>
        <dbReference type="ARBA" id="ARBA00022670"/>
    </source>
</evidence>
<evidence type="ECO:0000256" key="6">
    <source>
        <dbReference type="SAM" id="Phobius"/>
    </source>
</evidence>
<dbReference type="SUPFAM" id="SSF55486">
    <property type="entry name" value="Metalloproteases ('zincins'), catalytic domain"/>
    <property type="match status" value="1"/>
</dbReference>
<dbReference type="Proteomes" id="UP000181917">
    <property type="component" value="Unassembled WGS sequence"/>
</dbReference>
<evidence type="ECO:0000313" key="9">
    <source>
        <dbReference type="Proteomes" id="UP000181917"/>
    </source>
</evidence>
<protein>
    <submittedName>
        <fullName evidence="8">Matrixin</fullName>
    </submittedName>
</protein>
<keyword evidence="6" id="KW-1133">Transmembrane helix</keyword>
<feature type="transmembrane region" description="Helical" evidence="6">
    <location>
        <begin position="90"/>
        <end position="110"/>
    </location>
</feature>
<keyword evidence="4" id="KW-0862">Zinc</keyword>
<evidence type="ECO:0000256" key="2">
    <source>
        <dbReference type="ARBA" id="ARBA00022723"/>
    </source>
</evidence>
<evidence type="ECO:0000256" key="4">
    <source>
        <dbReference type="ARBA" id="ARBA00022833"/>
    </source>
</evidence>
<dbReference type="InterPro" id="IPR001818">
    <property type="entry name" value="Pept_M10_metallopeptidase"/>
</dbReference>
<keyword evidence="3" id="KW-0378">Hydrolase</keyword>
<keyword evidence="6" id="KW-0812">Transmembrane</keyword>
<feature type="domain" description="Peptidase M10 metallopeptidase" evidence="7">
    <location>
        <begin position="293"/>
        <end position="334"/>
    </location>
</feature>
<evidence type="ECO:0000313" key="8">
    <source>
        <dbReference type="EMBL" id="SDQ25850.1"/>
    </source>
</evidence>
<dbReference type="Pfam" id="PF00413">
    <property type="entry name" value="Peptidase_M10"/>
    <property type="match status" value="1"/>
</dbReference>
<dbReference type="EMBL" id="FNKH01000002">
    <property type="protein sequence ID" value="SDQ25850.1"/>
    <property type="molecule type" value="Genomic_DNA"/>
</dbReference>
<keyword evidence="2" id="KW-0479">Metal-binding</keyword>
<keyword evidence="6" id="KW-0472">Membrane</keyword>